<dbReference type="EMBL" id="PZZP01000003">
    <property type="protein sequence ID" value="PTM54669.1"/>
    <property type="molecule type" value="Genomic_DNA"/>
</dbReference>
<reference evidence="8 9" key="1">
    <citation type="submission" date="2018-04" db="EMBL/GenBank/DDBJ databases">
        <title>Genomic Encyclopedia of Archaeal and Bacterial Type Strains, Phase II (KMG-II): from individual species to whole genera.</title>
        <authorList>
            <person name="Goeker M."/>
        </authorList>
    </citation>
    <scope>NUCLEOTIDE SEQUENCE [LARGE SCALE GENOMIC DNA]</scope>
    <source>
        <strain evidence="8 9">DSM 45169</strain>
    </source>
</reference>
<sequence length="122" mass="13669">MINKLDRNASRKRRHLRVRKKITGTLERPRLNVFRSAKYIYAQVIDDKNGKTLVSASSLDSEVKELGIYGGNVEAARKVGELLAKRASEKGIQHVVFDRGGYLYHGRIKALAEGAREGGLDF</sequence>
<keyword evidence="4 7" id="KW-0689">Ribosomal protein</keyword>
<keyword evidence="2 7" id="KW-0699">rRNA-binding</keyword>
<keyword evidence="9" id="KW-1185">Reference proteome</keyword>
<dbReference type="CDD" id="cd00432">
    <property type="entry name" value="Ribosomal_L18_L5e"/>
    <property type="match status" value="1"/>
</dbReference>
<name>A0A2T4Z1M1_9BACL</name>
<evidence type="ECO:0000313" key="9">
    <source>
        <dbReference type="Proteomes" id="UP000241639"/>
    </source>
</evidence>
<dbReference type="InterPro" id="IPR005484">
    <property type="entry name" value="Ribosomal_uL18_bac/plant/anim"/>
</dbReference>
<protein>
    <recommendedName>
        <fullName evidence="6 7">Large ribosomal subunit protein uL18</fullName>
    </recommendedName>
</protein>
<dbReference type="Proteomes" id="UP000241639">
    <property type="component" value="Unassembled WGS sequence"/>
</dbReference>
<dbReference type="GO" id="GO:0006412">
    <property type="term" value="P:translation"/>
    <property type="evidence" value="ECO:0007669"/>
    <property type="project" value="UniProtKB-UniRule"/>
</dbReference>
<keyword evidence="3 7" id="KW-0694">RNA-binding</keyword>
<comment type="similarity">
    <text evidence="1 7">Belongs to the universal ribosomal protein uL18 family.</text>
</comment>
<dbReference type="Gene3D" id="3.30.420.100">
    <property type="match status" value="1"/>
</dbReference>
<dbReference type="FunFam" id="3.30.420.100:FF:000001">
    <property type="entry name" value="50S ribosomal protein L18"/>
    <property type="match status" value="1"/>
</dbReference>
<evidence type="ECO:0000256" key="7">
    <source>
        <dbReference type="HAMAP-Rule" id="MF_01337"/>
    </source>
</evidence>
<dbReference type="AlphaFoldDB" id="A0A2T4Z1M1"/>
<dbReference type="GO" id="GO:0005840">
    <property type="term" value="C:ribosome"/>
    <property type="evidence" value="ECO:0007669"/>
    <property type="project" value="UniProtKB-KW"/>
</dbReference>
<dbReference type="GO" id="GO:0003735">
    <property type="term" value="F:structural constituent of ribosome"/>
    <property type="evidence" value="ECO:0007669"/>
    <property type="project" value="InterPro"/>
</dbReference>
<dbReference type="HAMAP" id="MF_01337_B">
    <property type="entry name" value="Ribosomal_uL18_B"/>
    <property type="match status" value="1"/>
</dbReference>
<dbReference type="NCBIfam" id="TIGR00060">
    <property type="entry name" value="L18_bact"/>
    <property type="match status" value="1"/>
</dbReference>
<dbReference type="GO" id="GO:1990904">
    <property type="term" value="C:ribonucleoprotein complex"/>
    <property type="evidence" value="ECO:0007669"/>
    <property type="project" value="UniProtKB-KW"/>
</dbReference>
<evidence type="ECO:0000256" key="5">
    <source>
        <dbReference type="ARBA" id="ARBA00023274"/>
    </source>
</evidence>
<gene>
    <name evidence="7" type="primary">rplR</name>
    <name evidence="8" type="ORF">C8J48_3321</name>
</gene>
<dbReference type="GO" id="GO:0008097">
    <property type="term" value="F:5S rRNA binding"/>
    <property type="evidence" value="ECO:0007669"/>
    <property type="project" value="TreeGrafter"/>
</dbReference>
<evidence type="ECO:0000313" key="8">
    <source>
        <dbReference type="EMBL" id="PTM54669.1"/>
    </source>
</evidence>
<comment type="caution">
    <text evidence="8">The sequence shown here is derived from an EMBL/GenBank/DDBJ whole genome shotgun (WGS) entry which is preliminary data.</text>
</comment>
<dbReference type="RefSeq" id="WP_107728310.1">
    <property type="nucleotide sequence ID" value="NZ_PZZP01000003.1"/>
</dbReference>
<evidence type="ECO:0000256" key="6">
    <source>
        <dbReference type="ARBA" id="ARBA00035197"/>
    </source>
</evidence>
<organism evidence="8 9">
    <name type="scientific">Desmospora activa DSM 45169</name>
    <dbReference type="NCBI Taxonomy" id="1121389"/>
    <lineage>
        <taxon>Bacteria</taxon>
        <taxon>Bacillati</taxon>
        <taxon>Bacillota</taxon>
        <taxon>Bacilli</taxon>
        <taxon>Bacillales</taxon>
        <taxon>Thermoactinomycetaceae</taxon>
        <taxon>Desmospora</taxon>
    </lineage>
</organism>
<dbReference type="Pfam" id="PF00861">
    <property type="entry name" value="Ribosomal_L18p"/>
    <property type="match status" value="1"/>
</dbReference>
<evidence type="ECO:0000256" key="2">
    <source>
        <dbReference type="ARBA" id="ARBA00022730"/>
    </source>
</evidence>
<keyword evidence="5 7" id="KW-0687">Ribonucleoprotein</keyword>
<dbReference type="PANTHER" id="PTHR12899">
    <property type="entry name" value="39S RIBOSOMAL PROTEIN L18, MITOCHONDRIAL"/>
    <property type="match status" value="1"/>
</dbReference>
<evidence type="ECO:0000256" key="3">
    <source>
        <dbReference type="ARBA" id="ARBA00022884"/>
    </source>
</evidence>
<dbReference type="GO" id="GO:0005737">
    <property type="term" value="C:cytoplasm"/>
    <property type="evidence" value="ECO:0007669"/>
    <property type="project" value="UniProtKB-ARBA"/>
</dbReference>
<dbReference type="PANTHER" id="PTHR12899:SF3">
    <property type="entry name" value="LARGE RIBOSOMAL SUBUNIT PROTEIN UL18M"/>
    <property type="match status" value="1"/>
</dbReference>
<proteinExistence type="inferred from homology"/>
<evidence type="ECO:0000256" key="1">
    <source>
        <dbReference type="ARBA" id="ARBA00007116"/>
    </source>
</evidence>
<accession>A0A2T4Z1M1</accession>
<dbReference type="SUPFAM" id="SSF53137">
    <property type="entry name" value="Translational machinery components"/>
    <property type="match status" value="1"/>
</dbReference>
<comment type="subunit">
    <text evidence="7">Part of the 50S ribosomal subunit; part of the 5S rRNA/L5/L18/L25 subcomplex. Contacts the 5S and 23S rRNAs.</text>
</comment>
<dbReference type="InterPro" id="IPR004389">
    <property type="entry name" value="Ribosomal_uL18_bac-type"/>
</dbReference>
<dbReference type="InterPro" id="IPR057268">
    <property type="entry name" value="Ribosomal_L18"/>
</dbReference>
<comment type="function">
    <text evidence="7">This is one of the proteins that bind and probably mediate the attachment of the 5S RNA into the large ribosomal subunit, where it forms part of the central protuberance.</text>
</comment>
<dbReference type="OrthoDB" id="9810939at2"/>
<evidence type="ECO:0000256" key="4">
    <source>
        <dbReference type="ARBA" id="ARBA00022980"/>
    </source>
</evidence>